<name>A0ABV5FIW8_9FLAO</name>
<feature type="non-terminal residue" evidence="1">
    <location>
        <position position="1"/>
    </location>
</feature>
<accession>A0ABV5FIW8</accession>
<reference evidence="1 2" key="1">
    <citation type="submission" date="2024-09" db="EMBL/GenBank/DDBJ databases">
        <authorList>
            <person name="Sun Q."/>
            <person name="Mori K."/>
        </authorList>
    </citation>
    <scope>NUCLEOTIDE SEQUENCE [LARGE SCALE GENOMIC DNA]</scope>
    <source>
        <strain evidence="1 2">CECT 7908</strain>
    </source>
</reference>
<evidence type="ECO:0000313" key="1">
    <source>
        <dbReference type="EMBL" id="MFB9063498.1"/>
    </source>
</evidence>
<dbReference type="RefSeq" id="WP_379690381.1">
    <property type="nucleotide sequence ID" value="NZ_JBHMEX010000017.1"/>
</dbReference>
<organism evidence="1 2">
    <name type="scientific">Flavobacterium branchiarum</name>
    <dbReference type="NCBI Taxonomy" id="1114870"/>
    <lineage>
        <taxon>Bacteria</taxon>
        <taxon>Pseudomonadati</taxon>
        <taxon>Bacteroidota</taxon>
        <taxon>Flavobacteriia</taxon>
        <taxon>Flavobacteriales</taxon>
        <taxon>Flavobacteriaceae</taxon>
        <taxon>Flavobacterium</taxon>
    </lineage>
</organism>
<comment type="caution">
    <text evidence="1">The sequence shown here is derived from an EMBL/GenBank/DDBJ whole genome shotgun (WGS) entry which is preliminary data.</text>
</comment>
<evidence type="ECO:0008006" key="3">
    <source>
        <dbReference type="Google" id="ProtNLM"/>
    </source>
</evidence>
<protein>
    <recommendedName>
        <fullName evidence="3">Ig-like domain-containing protein</fullName>
    </recommendedName>
</protein>
<keyword evidence="2" id="KW-1185">Reference proteome</keyword>
<dbReference type="Proteomes" id="UP001589589">
    <property type="component" value="Unassembled WGS sequence"/>
</dbReference>
<proteinExistence type="predicted"/>
<sequence>SGPYYGAILDGVTGCESSERLLVTVDVTDPLIPTTTDTTQDFCLVNAPKVSDIQVNESGVVWYTTLTGGVALAPTTGLNSGPYYGVILDGVTGCESSERLLVTVDVT</sequence>
<feature type="non-terminal residue" evidence="1">
    <location>
        <position position="107"/>
    </location>
</feature>
<evidence type="ECO:0000313" key="2">
    <source>
        <dbReference type="Proteomes" id="UP001589589"/>
    </source>
</evidence>
<dbReference type="EMBL" id="JBHMEX010000017">
    <property type="protein sequence ID" value="MFB9063498.1"/>
    <property type="molecule type" value="Genomic_DNA"/>
</dbReference>
<gene>
    <name evidence="1" type="ORF">ACFFUQ_05640</name>
</gene>